<gene>
    <name evidence="2" type="ORF">HAHE_13650</name>
</gene>
<dbReference type="PANTHER" id="PTHR30093">
    <property type="entry name" value="GENERAL SECRETION PATHWAY PROTEIN G"/>
    <property type="match status" value="1"/>
</dbReference>
<dbReference type="SUPFAM" id="SSF54523">
    <property type="entry name" value="Pili subunits"/>
    <property type="match status" value="1"/>
</dbReference>
<reference evidence="2 3" key="1">
    <citation type="submission" date="2021-06" db="EMBL/GenBank/DDBJ databases">
        <title>Complete genome of Haloferula helveola possessing various polysaccharide degrading enzymes.</title>
        <authorList>
            <person name="Takami H."/>
            <person name="Huang C."/>
            <person name="Hamasaki K."/>
        </authorList>
    </citation>
    <scope>NUCLEOTIDE SEQUENCE [LARGE SCALE GENOMIC DNA]</scope>
    <source>
        <strain evidence="2 3">CN-1</strain>
    </source>
</reference>
<keyword evidence="1" id="KW-1133">Transmembrane helix</keyword>
<dbReference type="EMBL" id="AP024702">
    <property type="protein sequence ID" value="BCX47457.1"/>
    <property type="molecule type" value="Genomic_DNA"/>
</dbReference>
<protein>
    <recommendedName>
        <fullName evidence="4">Prepilin-type N-terminal cleavage/methylation domain-containing protein</fullName>
    </recommendedName>
</protein>
<proteinExistence type="predicted"/>
<keyword evidence="1" id="KW-0812">Transmembrane</keyword>
<dbReference type="NCBIfam" id="TIGR04294">
    <property type="entry name" value="pre_pil_HX9DG"/>
    <property type="match status" value="1"/>
</dbReference>
<feature type="transmembrane region" description="Helical" evidence="1">
    <location>
        <begin position="12"/>
        <end position="34"/>
    </location>
</feature>
<dbReference type="InterPro" id="IPR045584">
    <property type="entry name" value="Pilin-like"/>
</dbReference>
<dbReference type="RefSeq" id="WP_338689678.1">
    <property type="nucleotide sequence ID" value="NZ_AP024702.1"/>
</dbReference>
<evidence type="ECO:0000256" key="1">
    <source>
        <dbReference type="SAM" id="Phobius"/>
    </source>
</evidence>
<name>A0ABM7RBK6_9BACT</name>
<keyword evidence="3" id="KW-1185">Reference proteome</keyword>
<dbReference type="PROSITE" id="PS00409">
    <property type="entry name" value="PROKAR_NTER_METHYL"/>
    <property type="match status" value="1"/>
</dbReference>
<dbReference type="Proteomes" id="UP001374893">
    <property type="component" value="Chromosome"/>
</dbReference>
<organism evidence="2 3">
    <name type="scientific">Haloferula helveola</name>
    <dbReference type="NCBI Taxonomy" id="490095"/>
    <lineage>
        <taxon>Bacteria</taxon>
        <taxon>Pseudomonadati</taxon>
        <taxon>Verrucomicrobiota</taxon>
        <taxon>Verrucomicrobiia</taxon>
        <taxon>Verrucomicrobiales</taxon>
        <taxon>Verrucomicrobiaceae</taxon>
        <taxon>Haloferula</taxon>
    </lineage>
</organism>
<dbReference type="InterPro" id="IPR012902">
    <property type="entry name" value="N_methyl_site"/>
</dbReference>
<evidence type="ECO:0000313" key="3">
    <source>
        <dbReference type="Proteomes" id="UP001374893"/>
    </source>
</evidence>
<dbReference type="Gene3D" id="3.30.700.10">
    <property type="entry name" value="Glycoprotein, Type 4 Pilin"/>
    <property type="match status" value="1"/>
</dbReference>
<keyword evidence="1" id="KW-0472">Membrane</keyword>
<sequence>MKKPETLRHTGFTLVELMVAIVIVAALASLVFAITKNVQQKARRATCMNQQKNATMMLLDSATDNHGRIAVFAGGSGNFDYRPYYVISEQLGLPRNPTDAHYPTMKDVMFCPSAPEPQTIHWNTYGINFVPQLRSGAEWQSESLKDSGGRTGQLSTLRLANLKNAANHVLLADSCRSDGQQIFRISGNDRVALRHGDKANVCFADGSGRALSPDELAKLGFDRAYDANGSKPVSIDLNN</sequence>
<dbReference type="NCBIfam" id="TIGR02532">
    <property type="entry name" value="IV_pilin_GFxxxE"/>
    <property type="match status" value="1"/>
</dbReference>
<dbReference type="Pfam" id="PF07963">
    <property type="entry name" value="N_methyl"/>
    <property type="match status" value="1"/>
</dbReference>
<dbReference type="InterPro" id="IPR027558">
    <property type="entry name" value="Pre_pil_HX9DG_C"/>
</dbReference>
<evidence type="ECO:0000313" key="2">
    <source>
        <dbReference type="EMBL" id="BCX47457.1"/>
    </source>
</evidence>
<evidence type="ECO:0008006" key="4">
    <source>
        <dbReference type="Google" id="ProtNLM"/>
    </source>
</evidence>
<accession>A0ABM7RBK6</accession>